<accession>A0A427Y6E0</accession>
<dbReference type="PANTHER" id="PTHR47660:SF2">
    <property type="entry name" value="TRANSCRIPTION FACTOR WITH C2H2 AND ZN(2)-CYS(6) DNA BINDING DOMAIN (EUROFUNG)"/>
    <property type="match status" value="1"/>
</dbReference>
<keyword evidence="2" id="KW-0862">Zinc</keyword>
<dbReference type="InterPro" id="IPR013087">
    <property type="entry name" value="Znf_C2H2_type"/>
</dbReference>
<evidence type="ECO:0000256" key="5">
    <source>
        <dbReference type="ARBA" id="ARBA00023242"/>
    </source>
</evidence>
<dbReference type="Gene3D" id="3.30.160.60">
    <property type="entry name" value="Classic Zinc Finger"/>
    <property type="match status" value="2"/>
</dbReference>
<feature type="region of interest" description="Disordered" evidence="7">
    <location>
        <begin position="339"/>
        <end position="376"/>
    </location>
</feature>
<feature type="compositionally biased region" description="Polar residues" evidence="7">
    <location>
        <begin position="767"/>
        <end position="780"/>
    </location>
</feature>
<evidence type="ECO:0000256" key="1">
    <source>
        <dbReference type="ARBA" id="ARBA00022723"/>
    </source>
</evidence>
<proteinExistence type="predicted"/>
<feature type="region of interest" description="Disordered" evidence="7">
    <location>
        <begin position="248"/>
        <end position="270"/>
    </location>
</feature>
<feature type="compositionally biased region" description="Low complexity" evidence="7">
    <location>
        <begin position="345"/>
        <end position="361"/>
    </location>
</feature>
<feature type="domain" description="C2H2-type" evidence="8">
    <location>
        <begin position="33"/>
        <end position="61"/>
    </location>
</feature>
<dbReference type="PANTHER" id="PTHR47660">
    <property type="entry name" value="TRANSCRIPTION FACTOR WITH C2H2 AND ZN(2)-CYS(6) DNA BINDING DOMAIN (EUROFUNG)-RELATED-RELATED"/>
    <property type="match status" value="1"/>
</dbReference>
<reference evidence="9 10" key="1">
    <citation type="submission" date="2018-11" db="EMBL/GenBank/DDBJ databases">
        <title>Genome sequence of Apiotrichum porosum DSM 27194.</title>
        <authorList>
            <person name="Aliyu H."/>
            <person name="Gorte O."/>
            <person name="Ochsenreither K."/>
        </authorList>
    </citation>
    <scope>NUCLEOTIDE SEQUENCE [LARGE SCALE GENOMIC DNA]</scope>
    <source>
        <strain evidence="9 10">DSM 27194</strain>
    </source>
</reference>
<evidence type="ECO:0000313" key="10">
    <source>
        <dbReference type="Proteomes" id="UP000279236"/>
    </source>
</evidence>
<evidence type="ECO:0000259" key="8">
    <source>
        <dbReference type="PROSITE" id="PS50157"/>
    </source>
</evidence>
<comment type="caution">
    <text evidence="9">The sequence shown here is derived from an EMBL/GenBank/DDBJ whole genome shotgun (WGS) entry which is preliminary data.</text>
</comment>
<dbReference type="EMBL" id="RSCE01000002">
    <property type="protein sequence ID" value="RSH86645.1"/>
    <property type="molecule type" value="Genomic_DNA"/>
</dbReference>
<dbReference type="STRING" id="105984.A0A427Y6E0"/>
<feature type="region of interest" description="Disordered" evidence="7">
    <location>
        <begin position="419"/>
        <end position="457"/>
    </location>
</feature>
<keyword evidence="10" id="KW-1185">Reference proteome</keyword>
<keyword evidence="4" id="KW-0804">Transcription</keyword>
<dbReference type="SMART" id="SM00355">
    <property type="entry name" value="ZnF_C2H2"/>
    <property type="match status" value="2"/>
</dbReference>
<dbReference type="PROSITE" id="PS50157">
    <property type="entry name" value="ZINC_FINGER_C2H2_2"/>
    <property type="match status" value="2"/>
</dbReference>
<dbReference type="SUPFAM" id="SSF57667">
    <property type="entry name" value="beta-beta-alpha zinc fingers"/>
    <property type="match status" value="1"/>
</dbReference>
<dbReference type="AlphaFoldDB" id="A0A427Y6E0"/>
<feature type="region of interest" description="Disordered" evidence="7">
    <location>
        <begin position="711"/>
        <end position="780"/>
    </location>
</feature>
<protein>
    <recommendedName>
        <fullName evidence="8">C2H2-type domain-containing protein</fullName>
    </recommendedName>
</protein>
<evidence type="ECO:0000256" key="6">
    <source>
        <dbReference type="PROSITE-ProRule" id="PRU00042"/>
    </source>
</evidence>
<gene>
    <name evidence="9" type="ORF">EHS24_004916</name>
</gene>
<keyword evidence="6" id="KW-0863">Zinc-finger</keyword>
<feature type="region of interest" description="Disordered" evidence="7">
    <location>
        <begin position="52"/>
        <end position="90"/>
    </location>
</feature>
<dbReference type="PROSITE" id="PS00028">
    <property type="entry name" value="ZINC_FINGER_C2H2_1"/>
    <property type="match status" value="2"/>
</dbReference>
<keyword evidence="5" id="KW-0539">Nucleus</keyword>
<dbReference type="RefSeq" id="XP_028479430.1">
    <property type="nucleotide sequence ID" value="XM_028620458.1"/>
</dbReference>
<organism evidence="9 10">
    <name type="scientific">Apiotrichum porosum</name>
    <dbReference type="NCBI Taxonomy" id="105984"/>
    <lineage>
        <taxon>Eukaryota</taxon>
        <taxon>Fungi</taxon>
        <taxon>Dikarya</taxon>
        <taxon>Basidiomycota</taxon>
        <taxon>Agaricomycotina</taxon>
        <taxon>Tremellomycetes</taxon>
        <taxon>Trichosporonales</taxon>
        <taxon>Trichosporonaceae</taxon>
        <taxon>Apiotrichum</taxon>
    </lineage>
</organism>
<feature type="domain" description="C2H2-type" evidence="8">
    <location>
        <begin position="5"/>
        <end position="32"/>
    </location>
</feature>
<dbReference type="GO" id="GO:0008270">
    <property type="term" value="F:zinc ion binding"/>
    <property type="evidence" value="ECO:0007669"/>
    <property type="project" value="UniProtKB-KW"/>
</dbReference>
<feature type="compositionally biased region" description="Polar residues" evidence="7">
    <location>
        <begin position="714"/>
        <end position="723"/>
    </location>
</feature>
<evidence type="ECO:0000256" key="3">
    <source>
        <dbReference type="ARBA" id="ARBA00023015"/>
    </source>
</evidence>
<name>A0A427Y6E0_9TREE</name>
<sequence length="780" mass="83765">MGGDHKCPLCSATFTRPQHVGRHLRAHTGDRPYECKECPLRFARSDLLSRHVNKAHPKANGAHDNDRKNDKKNRRKSLPTQPMVHNVAPAPPPTLVSTSTLVPAPPEPTPYQAQRMYPNHPLLQQNHPASWSATQLDLGAGAGGTTYGVDIPATQLGSLDSHSAISFGHPFGATTMHYSGSEHGSSTSPVAFGSSMPSSLSSLGFESSLKKRACDQCNHSKCTYTKPQRARSIAYPISATVAGQMGTSPTAGGLAQSPTAGFHPSSGGSPRLTHSVYERRSSGPASMTFLTSDALFGANRLHGRPPVPDPQWETAPAQGRQGLQVATGLGGQFISQSPTSGAMGLTLTPTLTNSTSPTTSESTDRRGSSNSAMLGSWSLPPSVVSQESAVNFVNGYVPTSDQSGLPTVFQTNQRFVWPNSAGGFDPSTLPSGSALAASEDEETPPGTANEDSVPHRRRSSAGVWANALQQMRLDDPTTAPVMPVAEQQQQQQQMGNFQYPPRHTTFPFLENELQPNSRPPSSSDGLWKYFLDPMALATPEKMPDVDLVDLETPRGLSKSNSMPDLTTPPMDAAAYPAFPGPLDGFAHAHEHDRDCMIDPRDDATIAKWKDHIQQRHASFSMNLDPDLNVRTKQLTNATFASSTNRLVRPPVHILHSSALDQTLAPERTPSFGSPMIDQNGALLTPGGNMFRNSRTPTKMFNLYHSMDVRPGNKRQASQTLISDSQKRGSFSAWADDEGGPDDNISTPNSRRGSGPAAAKTPNMPMALQTSWVSTDPSRAS</sequence>
<evidence type="ECO:0000256" key="7">
    <source>
        <dbReference type="SAM" id="MobiDB-lite"/>
    </source>
</evidence>
<dbReference type="GeneID" id="39589459"/>
<evidence type="ECO:0000313" key="9">
    <source>
        <dbReference type="EMBL" id="RSH86645.1"/>
    </source>
</evidence>
<evidence type="ECO:0000256" key="2">
    <source>
        <dbReference type="ARBA" id="ARBA00022833"/>
    </source>
</evidence>
<dbReference type="InterPro" id="IPR036236">
    <property type="entry name" value="Znf_C2H2_sf"/>
</dbReference>
<keyword evidence="3" id="KW-0805">Transcription regulation</keyword>
<evidence type="ECO:0000256" key="4">
    <source>
        <dbReference type="ARBA" id="ARBA00023163"/>
    </source>
</evidence>
<dbReference type="OrthoDB" id="6365676at2759"/>
<keyword evidence="1" id="KW-0479">Metal-binding</keyword>
<dbReference type="Proteomes" id="UP000279236">
    <property type="component" value="Unassembled WGS sequence"/>
</dbReference>